<name>A0A8T1FZT2_9STRA</name>
<accession>A0A8T1FZT2</accession>
<dbReference type="EMBL" id="RCML01000259">
    <property type="protein sequence ID" value="KAG2983387.1"/>
    <property type="molecule type" value="Genomic_DNA"/>
</dbReference>
<proteinExistence type="predicted"/>
<feature type="region of interest" description="Disordered" evidence="2">
    <location>
        <begin position="496"/>
        <end position="531"/>
    </location>
</feature>
<evidence type="ECO:0000313" key="3">
    <source>
        <dbReference type="EMBL" id="KAG2983387.1"/>
    </source>
</evidence>
<evidence type="ECO:0000256" key="1">
    <source>
        <dbReference type="SAM" id="Coils"/>
    </source>
</evidence>
<feature type="compositionally biased region" description="Polar residues" evidence="2">
    <location>
        <begin position="75"/>
        <end position="84"/>
    </location>
</feature>
<feature type="compositionally biased region" description="Acidic residues" evidence="2">
    <location>
        <begin position="198"/>
        <end position="231"/>
    </location>
</feature>
<feature type="region of interest" description="Disordered" evidence="2">
    <location>
        <begin position="168"/>
        <end position="236"/>
    </location>
</feature>
<feature type="compositionally biased region" description="Basic and acidic residues" evidence="2">
    <location>
        <begin position="168"/>
        <end position="177"/>
    </location>
</feature>
<dbReference type="VEuPathDB" id="FungiDB:PC110_g2812"/>
<feature type="compositionally biased region" description="Basic and acidic residues" evidence="2">
    <location>
        <begin position="85"/>
        <end position="98"/>
    </location>
</feature>
<keyword evidence="1" id="KW-0175">Coiled coil</keyword>
<reference evidence="3" key="1">
    <citation type="submission" date="2018-10" db="EMBL/GenBank/DDBJ databases">
        <title>Effector identification in a new, highly contiguous assembly of the strawberry crown rot pathogen Phytophthora cactorum.</title>
        <authorList>
            <person name="Armitage A.D."/>
            <person name="Nellist C.F."/>
            <person name="Bates H."/>
            <person name="Vickerstaff R.J."/>
            <person name="Harrison R.J."/>
        </authorList>
    </citation>
    <scope>NUCLEOTIDE SEQUENCE</scope>
    <source>
        <strain evidence="3">P415</strain>
    </source>
</reference>
<gene>
    <name evidence="3" type="ORF">PC118_g9444</name>
</gene>
<sequence length="545" mass="60833">MKRRGWNESPLPMPSRPRSARRKPEWNLYLTDDSQYKLNQQQQLQRALQQLSTAHFLARSPAASASRRRLKAASTHSSAWSTPQDPKKSRERPARLADVEDTGELNTQRRLQFADVSLDLEEPTPRSRAARANTVSFQEQRMDPEHKATLQTELEVLEKMLWQLETETERRSWESPQKRSKSPRVVRTGSATKLKEVDAEEIQEREEIEPEGEDDDEEEEEDRGEEKEETDAETRLGDVCYKSLEIGLELTRRVDSLKKEFESERRLREDRELKIEMLEQEVRSTQAKCNYLEAKYQNMVLQVDGMREAVIATEEAIHRMTLAFEYSQRRRGKTSNPSTPSKPGVSRPAHANDVKVSKKAATPKKRSNDDADVLLPLEKSAYWRSERRRADCYVVDSSEVADVVYVSAEDVPKDAVVVVDTPVLPVLVVVVEDVAMSVVGALVAVVDTPVLPEIMSVAVFPIVGLLVIVIHIPVDVAGTVSDEPEHGTLALSVAPCSGSSDATGTWGTSTGTTGAWGAPTDTTSDTWGATHTTVDSQPAAVTVPP</sequence>
<feature type="compositionally biased region" description="Low complexity" evidence="2">
    <location>
        <begin position="497"/>
        <end position="523"/>
    </location>
</feature>
<organism evidence="3 4">
    <name type="scientific">Phytophthora cactorum</name>
    <dbReference type="NCBI Taxonomy" id="29920"/>
    <lineage>
        <taxon>Eukaryota</taxon>
        <taxon>Sar</taxon>
        <taxon>Stramenopiles</taxon>
        <taxon>Oomycota</taxon>
        <taxon>Peronosporomycetes</taxon>
        <taxon>Peronosporales</taxon>
        <taxon>Peronosporaceae</taxon>
        <taxon>Phytophthora</taxon>
    </lineage>
</organism>
<protein>
    <submittedName>
        <fullName evidence="3">Uncharacterized protein</fullName>
    </submittedName>
</protein>
<evidence type="ECO:0000313" key="4">
    <source>
        <dbReference type="Proteomes" id="UP000697107"/>
    </source>
</evidence>
<comment type="caution">
    <text evidence="3">The sequence shown here is derived from an EMBL/GenBank/DDBJ whole genome shotgun (WGS) entry which is preliminary data.</text>
</comment>
<feature type="region of interest" description="Disordered" evidence="2">
    <location>
        <begin position="1"/>
        <end position="24"/>
    </location>
</feature>
<dbReference type="Proteomes" id="UP000697107">
    <property type="component" value="Unassembled WGS sequence"/>
</dbReference>
<feature type="coiled-coil region" evidence="1">
    <location>
        <begin position="261"/>
        <end position="295"/>
    </location>
</feature>
<feature type="region of interest" description="Disordered" evidence="2">
    <location>
        <begin position="328"/>
        <end position="369"/>
    </location>
</feature>
<dbReference type="AlphaFoldDB" id="A0A8T1FZT2"/>
<feature type="region of interest" description="Disordered" evidence="2">
    <location>
        <begin position="59"/>
        <end position="145"/>
    </location>
</feature>
<evidence type="ECO:0000256" key="2">
    <source>
        <dbReference type="SAM" id="MobiDB-lite"/>
    </source>
</evidence>